<protein>
    <submittedName>
        <fullName evidence="2">Kelch repeat-containing protein</fullName>
    </submittedName>
</protein>
<proteinExistence type="predicted"/>
<dbReference type="OrthoDB" id="8673369at2"/>
<reference evidence="2 3" key="1">
    <citation type="submission" date="2017-06" db="EMBL/GenBank/DDBJ databases">
        <title>Genome sequencing of cyanobaciteial culture collection at National Institute for Environmental Studies (NIES).</title>
        <authorList>
            <person name="Hirose Y."/>
            <person name="Shimura Y."/>
            <person name="Fujisawa T."/>
            <person name="Nakamura Y."/>
            <person name="Kawachi M."/>
        </authorList>
    </citation>
    <scope>NUCLEOTIDE SEQUENCE [LARGE SCALE GENOMIC DNA]</scope>
    <source>
        <strain evidence="2 3">NIES-267</strain>
    </source>
</reference>
<dbReference type="InterPro" id="IPR014756">
    <property type="entry name" value="Ig_E-set"/>
</dbReference>
<dbReference type="AlphaFoldDB" id="A0A1Z4M258"/>
<evidence type="ECO:0000259" key="1">
    <source>
        <dbReference type="Pfam" id="PF09118"/>
    </source>
</evidence>
<dbReference type="InterPro" id="IPR037293">
    <property type="entry name" value="Gal_Oxidase_central_sf"/>
</dbReference>
<evidence type="ECO:0000313" key="2">
    <source>
        <dbReference type="EMBL" id="BAY87546.1"/>
    </source>
</evidence>
<dbReference type="Pfam" id="PF09118">
    <property type="entry name" value="GO-like_E_set"/>
    <property type="match status" value="1"/>
</dbReference>
<keyword evidence="3" id="KW-1185">Reference proteome</keyword>
<dbReference type="InterPro" id="IPR013783">
    <property type="entry name" value="Ig-like_fold"/>
</dbReference>
<dbReference type="SUPFAM" id="SSF50965">
    <property type="entry name" value="Galactose oxidase, central domain"/>
    <property type="match status" value="1"/>
</dbReference>
<evidence type="ECO:0000313" key="3">
    <source>
        <dbReference type="Proteomes" id="UP000218418"/>
    </source>
</evidence>
<dbReference type="Gene3D" id="2.60.40.10">
    <property type="entry name" value="Immunoglobulins"/>
    <property type="match status" value="1"/>
</dbReference>
<dbReference type="CDD" id="cd02851">
    <property type="entry name" value="E_set_GO_C"/>
    <property type="match status" value="1"/>
</dbReference>
<dbReference type="SUPFAM" id="SSF81296">
    <property type="entry name" value="E set domains"/>
    <property type="match status" value="1"/>
</dbReference>
<dbReference type="SMART" id="SM00612">
    <property type="entry name" value="Kelch"/>
    <property type="match status" value="3"/>
</dbReference>
<dbReference type="Proteomes" id="UP000218418">
    <property type="component" value="Chromosome"/>
</dbReference>
<dbReference type="PANTHER" id="PTHR32208">
    <property type="entry name" value="SECRETED PROTEIN-RELATED"/>
    <property type="match status" value="1"/>
</dbReference>
<name>A0A1Z4M258_9CYAN</name>
<feature type="domain" description="Galactose oxidase-like Early set" evidence="1">
    <location>
        <begin position="372"/>
        <end position="467"/>
    </location>
</feature>
<organism evidence="2 3">
    <name type="scientific">Calothrix parasitica NIES-267</name>
    <dbReference type="NCBI Taxonomy" id="1973488"/>
    <lineage>
        <taxon>Bacteria</taxon>
        <taxon>Bacillati</taxon>
        <taxon>Cyanobacteriota</taxon>
        <taxon>Cyanophyceae</taxon>
        <taxon>Nostocales</taxon>
        <taxon>Calotrichaceae</taxon>
        <taxon>Calothrix</taxon>
    </lineage>
</organism>
<dbReference type="Gene3D" id="2.130.10.80">
    <property type="entry name" value="Galactose oxidase/kelch, beta-propeller"/>
    <property type="match status" value="1"/>
</dbReference>
<dbReference type="EMBL" id="AP018227">
    <property type="protein sequence ID" value="BAY87546.1"/>
    <property type="molecule type" value="Genomic_DNA"/>
</dbReference>
<dbReference type="InterPro" id="IPR015202">
    <property type="entry name" value="GO-like_E_set"/>
</dbReference>
<dbReference type="InterPro" id="IPR006652">
    <property type="entry name" value="Kelch_1"/>
</dbReference>
<sequence length="468" mass="50771">MPWEVSSTCPINPVHAALLRTGKVLFFTGSGNNPNDIPNADKGSALFDVQNGTFTRPEIPKDDNGNPIDIFCAGQAFRPAGNLLVAGGSKRYDPFFGEVAAFFFSPTSEKWSKRQSMNGGRWYPTLVSLGNGQTFALSGLNETGNLNRFAELYSYSKGWRTFTNQTSPLEQYAHVYLLDNGKLFYAGAQLGGNRGVSPRILTIPKNFSDPIGEQPVGGLQESGKGNQAASVLLPPAQDQRVMIVGGGGGGTTNRVNIVDLKSSNPSYQPFSSLNNPRMHHNAVILPNRTVFVCNGSGGNEDIGKSDLPAEIYDPVTDTWTEVEDPSINGRVYHSVALLLPDGRVLTAGGNPFRGSFEARIEIYSPDYIAANRPVINKSPRKVKWGNSFTIETPQAADIKWVNIIRPMATTHGLENEQRLVDIPIGSATGNSLTVDLTSNRNLAPPGWYMLTVVDNNNVPSVGKWISIR</sequence>
<accession>A0A1Z4M258</accession>
<gene>
    <name evidence="2" type="ORF">NIES267_70700</name>
</gene>
<dbReference type="InterPro" id="IPR011043">
    <property type="entry name" value="Gal_Oxase/kelch_b-propeller"/>
</dbReference>
<dbReference type="PANTHER" id="PTHR32208:SF21">
    <property type="entry name" value="LOW QUALITY PROTEIN: ALDEHYDE OXIDASE GLOX-LIKE"/>
    <property type="match status" value="1"/>
</dbReference>